<dbReference type="SMART" id="SM00880">
    <property type="entry name" value="CHAD"/>
    <property type="match status" value="1"/>
</dbReference>
<dbReference type="InterPro" id="IPR023577">
    <property type="entry name" value="CYTH_domain"/>
</dbReference>
<evidence type="ECO:0000259" key="1">
    <source>
        <dbReference type="PROSITE" id="PS51707"/>
    </source>
</evidence>
<organism evidence="3 4">
    <name type="scientific">Caulobacter henricii</name>
    <dbReference type="NCBI Taxonomy" id="69395"/>
    <lineage>
        <taxon>Bacteria</taxon>
        <taxon>Pseudomonadati</taxon>
        <taxon>Pseudomonadota</taxon>
        <taxon>Alphaproteobacteria</taxon>
        <taxon>Caulobacterales</taxon>
        <taxon>Caulobacteraceae</taxon>
        <taxon>Caulobacter</taxon>
    </lineage>
</organism>
<dbReference type="Gene3D" id="2.40.320.10">
    <property type="entry name" value="Hypothetical Protein Pfu-838710-001"/>
    <property type="match status" value="1"/>
</dbReference>
<dbReference type="Pfam" id="PF05235">
    <property type="entry name" value="CHAD"/>
    <property type="match status" value="1"/>
</dbReference>
<dbReference type="SUPFAM" id="SSF55154">
    <property type="entry name" value="CYTH-like phosphatases"/>
    <property type="match status" value="1"/>
</dbReference>
<feature type="domain" description="CHAD" evidence="2">
    <location>
        <begin position="208"/>
        <end position="496"/>
    </location>
</feature>
<dbReference type="PANTHER" id="PTHR39569">
    <property type="entry name" value="INORGANIC TRIPHOSPHATASE"/>
    <property type="match status" value="1"/>
</dbReference>
<dbReference type="PROSITE" id="PS51708">
    <property type="entry name" value="CHAD"/>
    <property type="match status" value="1"/>
</dbReference>
<dbReference type="GO" id="GO:0050355">
    <property type="term" value="F:inorganic triphosphate phosphatase activity"/>
    <property type="evidence" value="ECO:0007669"/>
    <property type="project" value="InterPro"/>
</dbReference>
<dbReference type="EMBL" id="CP013002">
    <property type="protein sequence ID" value="ALL12011.1"/>
    <property type="molecule type" value="Genomic_DNA"/>
</dbReference>
<gene>
    <name evidence="3" type="ORF">AQ619_00775</name>
</gene>
<dbReference type="Gene3D" id="1.40.20.10">
    <property type="entry name" value="CHAD domain"/>
    <property type="match status" value="1"/>
</dbReference>
<dbReference type="InterPro" id="IPR007899">
    <property type="entry name" value="CHAD_dom"/>
</dbReference>
<proteinExistence type="predicted"/>
<dbReference type="PROSITE" id="PS51707">
    <property type="entry name" value="CYTH"/>
    <property type="match status" value="1"/>
</dbReference>
<dbReference type="OrthoDB" id="9777271at2"/>
<name>A0A0P0NWB2_9CAUL</name>
<sequence length="496" mass="53506">MDREIELKFLIAPEAAEDILALLDGESHVRQLTATYFDTADHALRKAGFGLRVRDGEGGRKQTLKSASAGGVFSRGEWETSIVGPGPDSTALATTPAAGVVKDQPLSPVFTTQVERKVRMIRRGETLIEAVVDRGELIGQTRRAQVCELELELKAGTPDALFDLARELAGRVSLRLSLVSKAERGYDLALPDKPATTLSRSPAVLSPDFTTAQALQAVGRAALAQLCGNVEALRERPSPEGVHQLRVAARRMRALLKAFRPLSAGPDAKAIDAELKWLSGELDLARELDVFITEVWQPASQDLQANGATALGRALLAAQAKAYLRMEAALVSPRARALMLETAAWLEAGAWTATPDLASDRDQAATDFAAALLDHLRMGLVKKSKHLHRMNAEARHRLRLKGKVLRYAAADLSTLFPEHPKRADRFIEAAKALQDALGRLNDLHVRSGLVEGVASASGDTEAQLAAASLADGADEAALLRDACKARKAFVEARPFW</sequence>
<feature type="domain" description="CYTH" evidence="1">
    <location>
        <begin position="2"/>
        <end position="192"/>
    </location>
</feature>
<protein>
    <submittedName>
        <fullName evidence="3">Metal-binding protein</fullName>
    </submittedName>
</protein>
<evidence type="ECO:0000313" key="3">
    <source>
        <dbReference type="EMBL" id="ALL12011.1"/>
    </source>
</evidence>
<reference evidence="3 4" key="1">
    <citation type="submission" date="2015-10" db="EMBL/GenBank/DDBJ databases">
        <title>Conservation of the essential genome among Caulobacter and Brevundimonas species.</title>
        <authorList>
            <person name="Scott D."/>
            <person name="Ely B."/>
        </authorList>
    </citation>
    <scope>NUCLEOTIDE SEQUENCE [LARGE SCALE GENOMIC DNA]</scope>
    <source>
        <strain evidence="3 4">CB4</strain>
    </source>
</reference>
<dbReference type="STRING" id="69395.AQ619_00775"/>
<dbReference type="SMART" id="SM01118">
    <property type="entry name" value="CYTH"/>
    <property type="match status" value="1"/>
</dbReference>
<dbReference type="Pfam" id="PF01928">
    <property type="entry name" value="CYTH"/>
    <property type="match status" value="1"/>
</dbReference>
<evidence type="ECO:0000313" key="4">
    <source>
        <dbReference type="Proteomes" id="UP000056905"/>
    </source>
</evidence>
<dbReference type="Proteomes" id="UP000056905">
    <property type="component" value="Chromosome"/>
</dbReference>
<dbReference type="GO" id="GO:0046872">
    <property type="term" value="F:metal ion binding"/>
    <property type="evidence" value="ECO:0007669"/>
    <property type="project" value="TreeGrafter"/>
</dbReference>
<dbReference type="AlphaFoldDB" id="A0A0P0NWB2"/>
<dbReference type="KEGG" id="chq:AQ619_00775"/>
<dbReference type="PANTHER" id="PTHR39569:SF1">
    <property type="entry name" value="INORGANIC TRIPHOSPHATASE"/>
    <property type="match status" value="1"/>
</dbReference>
<dbReference type="InterPro" id="IPR038186">
    <property type="entry name" value="CHAD_dom_sf"/>
</dbReference>
<dbReference type="InterPro" id="IPR033469">
    <property type="entry name" value="CYTH-like_dom_sf"/>
</dbReference>
<dbReference type="RefSeq" id="WP_062142881.1">
    <property type="nucleotide sequence ID" value="NZ_CP013002.1"/>
</dbReference>
<keyword evidence="4" id="KW-1185">Reference proteome</keyword>
<dbReference type="InterPro" id="IPR039013">
    <property type="entry name" value="YgiF"/>
</dbReference>
<dbReference type="CDD" id="cd07756">
    <property type="entry name" value="CYTH-like_Pase_CHAD"/>
    <property type="match status" value="1"/>
</dbReference>
<accession>A0A0P0NWB2</accession>
<evidence type="ECO:0000259" key="2">
    <source>
        <dbReference type="PROSITE" id="PS51708"/>
    </source>
</evidence>